<reference evidence="4 5" key="1">
    <citation type="submission" date="2023-07" db="EMBL/GenBank/DDBJ databases">
        <title>Genomic Encyclopedia of Type Strains, Phase IV (KMG-IV): sequencing the most valuable type-strain genomes for metagenomic binning, comparative biology and taxonomic classification.</title>
        <authorList>
            <person name="Goeker M."/>
        </authorList>
    </citation>
    <scope>NUCLEOTIDE SEQUENCE [LARGE SCALE GENOMIC DNA]</scope>
    <source>
        <strain evidence="4 5">DSM 2457</strain>
    </source>
</reference>
<keyword evidence="5" id="KW-1185">Reference proteome</keyword>
<organism evidence="4 5">
    <name type="scientific">Ancylobacter polymorphus</name>
    <dbReference type="NCBI Taxonomy" id="223390"/>
    <lineage>
        <taxon>Bacteria</taxon>
        <taxon>Pseudomonadati</taxon>
        <taxon>Pseudomonadota</taxon>
        <taxon>Alphaproteobacteria</taxon>
        <taxon>Hyphomicrobiales</taxon>
        <taxon>Xanthobacteraceae</taxon>
        <taxon>Ancylobacter</taxon>
    </lineage>
</organism>
<dbReference type="Pfam" id="PF06386">
    <property type="entry name" value="GvpL_GvpF"/>
    <property type="match status" value="1"/>
</dbReference>
<dbReference type="PANTHER" id="PTHR36852:SF1">
    <property type="entry name" value="PROTEIN GVPL 2"/>
    <property type="match status" value="1"/>
</dbReference>
<protein>
    <recommendedName>
        <fullName evidence="6">Gas vesicle protein GvpFL</fullName>
    </recommendedName>
</protein>
<evidence type="ECO:0000313" key="5">
    <source>
        <dbReference type="Proteomes" id="UP001224682"/>
    </source>
</evidence>
<dbReference type="RefSeq" id="WP_307017263.1">
    <property type="nucleotide sequence ID" value="NZ_JAUSUI010000001.1"/>
</dbReference>
<comment type="similarity">
    <text evidence="3">Belongs to the gas vesicle GvpF/GvpL family.</text>
</comment>
<evidence type="ECO:0000256" key="3">
    <source>
        <dbReference type="ARBA" id="ARBA00035643"/>
    </source>
</evidence>
<evidence type="ECO:0000256" key="1">
    <source>
        <dbReference type="ARBA" id="ARBA00022987"/>
    </source>
</evidence>
<evidence type="ECO:0000313" key="4">
    <source>
        <dbReference type="EMBL" id="MDQ0301141.1"/>
    </source>
</evidence>
<comment type="caution">
    <text evidence="4">The sequence shown here is derived from an EMBL/GenBank/DDBJ whole genome shotgun (WGS) entry which is preliminary data.</text>
</comment>
<accession>A0ABU0B5P3</accession>
<name>A0ABU0B5P3_9HYPH</name>
<comment type="subcellular location">
    <subcellularLocation>
        <location evidence="2">Gas vesicle</location>
    </subcellularLocation>
</comment>
<sequence length="265" mass="27870">MLYVYAIVADHAAGAEALLPAEGILPGAAVRLVPAGAFHRQAPDASGLSVLVSEVPDTVFGEEQLRAHLGDADWTRARILAHQRVVSALLPVATILPLKFCTLFAQDASLGAALATRRPALGATVARLRGAREWGVKLFFAAPPRSTRPLEPVGAGAGLAFFRRKKEEQEARAAAEAALDHCVAASHRRLAGLARAAVANPLQPPELHGQAAVMALNGAYLVAAEDEPAWREALAELEQAHAASGARYVLTGPWAPYHFTGDGLV</sequence>
<gene>
    <name evidence="4" type="ORF">J2S75_000152</name>
</gene>
<dbReference type="EMBL" id="JAUSUI010000001">
    <property type="protein sequence ID" value="MDQ0301141.1"/>
    <property type="molecule type" value="Genomic_DNA"/>
</dbReference>
<evidence type="ECO:0008006" key="6">
    <source>
        <dbReference type="Google" id="ProtNLM"/>
    </source>
</evidence>
<keyword evidence="1" id="KW-0304">Gas vesicle</keyword>
<evidence type="ECO:0000256" key="2">
    <source>
        <dbReference type="ARBA" id="ARBA00035108"/>
    </source>
</evidence>
<dbReference type="Proteomes" id="UP001224682">
    <property type="component" value="Unassembled WGS sequence"/>
</dbReference>
<dbReference type="InterPro" id="IPR009430">
    <property type="entry name" value="GvpL/GvpF"/>
</dbReference>
<proteinExistence type="inferred from homology"/>
<dbReference type="PANTHER" id="PTHR36852">
    <property type="entry name" value="PROTEIN GVPL 2"/>
    <property type="match status" value="1"/>
</dbReference>